<evidence type="ECO:0000256" key="4">
    <source>
        <dbReference type="ARBA" id="ARBA00022827"/>
    </source>
</evidence>
<evidence type="ECO:0000259" key="9">
    <source>
        <dbReference type="Pfam" id="PF01266"/>
    </source>
</evidence>
<gene>
    <name evidence="10" type="ORF">P3G67_09190</name>
</gene>
<dbReference type="Pfam" id="PF01266">
    <property type="entry name" value="DAO"/>
    <property type="match status" value="1"/>
</dbReference>
<proteinExistence type="inferred from homology"/>
<evidence type="ECO:0000256" key="3">
    <source>
        <dbReference type="ARBA" id="ARBA00022630"/>
    </source>
</evidence>
<comment type="catalytic activity">
    <reaction evidence="8">
        <text>a D-alpha-amino acid + O2 + H2O = a 2-oxocarboxylate + H2O2 + NH4(+)</text>
        <dbReference type="Rhea" id="RHEA:21816"/>
        <dbReference type="ChEBI" id="CHEBI:15377"/>
        <dbReference type="ChEBI" id="CHEBI:15379"/>
        <dbReference type="ChEBI" id="CHEBI:16240"/>
        <dbReference type="ChEBI" id="CHEBI:28938"/>
        <dbReference type="ChEBI" id="CHEBI:35179"/>
        <dbReference type="ChEBI" id="CHEBI:59871"/>
        <dbReference type="EC" id="1.4.3.3"/>
    </reaction>
    <physiologicalReaction direction="left-to-right" evidence="8">
        <dbReference type="Rhea" id="RHEA:21817"/>
    </physiologicalReaction>
</comment>
<dbReference type="PIRSF" id="PIRSF000189">
    <property type="entry name" value="D-aa_oxidase"/>
    <property type="match status" value="1"/>
</dbReference>
<evidence type="ECO:0000313" key="11">
    <source>
        <dbReference type="Proteomes" id="UP001216579"/>
    </source>
</evidence>
<reference evidence="10 11" key="1">
    <citation type="submission" date="2023-03" db="EMBL/GenBank/DDBJ databases">
        <title>Draft genome sequence of Streptomyces sp. RB6PN23 isolated from peat swamp forest in Thailand.</title>
        <authorList>
            <person name="Klaysubun C."/>
            <person name="Duangmal K."/>
        </authorList>
    </citation>
    <scope>NUCLEOTIDE SEQUENCE [LARGE SCALE GENOMIC DNA]</scope>
    <source>
        <strain evidence="10 11">RB6PN23</strain>
    </source>
</reference>
<evidence type="ECO:0000256" key="7">
    <source>
        <dbReference type="ARBA" id="ARBA00039751"/>
    </source>
</evidence>
<comment type="similarity">
    <text evidence="2">Belongs to the DAMOX/DASOX family.</text>
</comment>
<dbReference type="SUPFAM" id="SSF54373">
    <property type="entry name" value="FAD-linked reductases, C-terminal domain"/>
    <property type="match status" value="1"/>
</dbReference>
<dbReference type="Gene3D" id="3.40.50.720">
    <property type="entry name" value="NAD(P)-binding Rossmann-like Domain"/>
    <property type="match status" value="1"/>
</dbReference>
<keyword evidence="3" id="KW-0285">Flavoprotein</keyword>
<dbReference type="InterPro" id="IPR006076">
    <property type="entry name" value="FAD-dep_OxRdtase"/>
</dbReference>
<evidence type="ECO:0000313" key="10">
    <source>
        <dbReference type="EMBL" id="MDF3289409.1"/>
    </source>
</evidence>
<dbReference type="PANTHER" id="PTHR11530">
    <property type="entry name" value="D-AMINO ACID OXIDASE"/>
    <property type="match status" value="1"/>
</dbReference>
<dbReference type="Proteomes" id="UP001216579">
    <property type="component" value="Unassembled WGS sequence"/>
</dbReference>
<dbReference type="PANTHER" id="PTHR11530:SF11">
    <property type="entry name" value="D-ASPARTATE OXIDASE"/>
    <property type="match status" value="1"/>
</dbReference>
<dbReference type="EMBL" id="JARJBC010000004">
    <property type="protein sequence ID" value="MDF3289409.1"/>
    <property type="molecule type" value="Genomic_DNA"/>
</dbReference>
<dbReference type="InterPro" id="IPR023209">
    <property type="entry name" value="DAO"/>
</dbReference>
<comment type="caution">
    <text evidence="10">The sequence shown here is derived from an EMBL/GenBank/DDBJ whole genome shotgun (WGS) entry which is preliminary data.</text>
</comment>
<dbReference type="SUPFAM" id="SSF51971">
    <property type="entry name" value="Nucleotide-binding domain"/>
    <property type="match status" value="1"/>
</dbReference>
<comment type="cofactor">
    <cofactor evidence="1">
        <name>FAD</name>
        <dbReference type="ChEBI" id="CHEBI:57692"/>
    </cofactor>
</comment>
<evidence type="ECO:0000256" key="1">
    <source>
        <dbReference type="ARBA" id="ARBA00001974"/>
    </source>
</evidence>
<keyword evidence="4" id="KW-0274">FAD</keyword>
<name>A0ABT5ZHV8_9ACTN</name>
<evidence type="ECO:0000256" key="2">
    <source>
        <dbReference type="ARBA" id="ARBA00006730"/>
    </source>
</evidence>
<sequence length="322" mass="34930">MSPDSCDAIVIGGGVIGLTTAIRLAESGVGVRVWSRDPVDRTTSAVAGALWEPYRIEPRDRVAAWSRRTFEVLGELARRPEETGVRLVPGVQALEGDLPLPYWTDTVRDLRRAEPHELPPGYTSGFRASLPLVDMPTHLDYLCRRLVAAGGTLEQRTVGSLAEAARHCPRIVNCTGLAARDLVPDPRVRPVQGQLVIVENPGLTEWFVRAGDEGAETVYLFPQPYGLLLGGTAREDVWDTTPDPAVAAAIIDRCAAIDPRIATARVLEHRTGLRPVRDEVRLEREESADLKGAVCVHNYGHGGAGITVSWGCAEEAAEAVRK</sequence>
<dbReference type="Gene3D" id="3.30.9.10">
    <property type="entry name" value="D-Amino Acid Oxidase, subunit A, domain 2"/>
    <property type="match status" value="1"/>
</dbReference>
<keyword evidence="11" id="KW-1185">Reference proteome</keyword>
<organism evidence="10 11">
    <name type="scientific">Streptomyces silvisoli</name>
    <dbReference type="NCBI Taxonomy" id="3034235"/>
    <lineage>
        <taxon>Bacteria</taxon>
        <taxon>Bacillati</taxon>
        <taxon>Actinomycetota</taxon>
        <taxon>Actinomycetes</taxon>
        <taxon>Kitasatosporales</taxon>
        <taxon>Streptomycetaceae</taxon>
        <taxon>Streptomyces</taxon>
    </lineage>
</organism>
<evidence type="ECO:0000256" key="5">
    <source>
        <dbReference type="ARBA" id="ARBA00023002"/>
    </source>
</evidence>
<feature type="domain" description="FAD dependent oxidoreductase" evidence="9">
    <location>
        <begin position="7"/>
        <end position="318"/>
    </location>
</feature>
<protein>
    <recommendedName>
        <fullName evidence="7">D-amino-acid oxidase</fullName>
        <ecNumber evidence="6">1.4.3.3</ecNumber>
    </recommendedName>
</protein>
<dbReference type="EC" id="1.4.3.3" evidence="6"/>
<keyword evidence="5" id="KW-0560">Oxidoreductase</keyword>
<accession>A0ABT5ZHV8</accession>
<evidence type="ECO:0000256" key="8">
    <source>
        <dbReference type="ARBA" id="ARBA00049547"/>
    </source>
</evidence>
<evidence type="ECO:0000256" key="6">
    <source>
        <dbReference type="ARBA" id="ARBA00039101"/>
    </source>
</evidence>
<dbReference type="RefSeq" id="WP_276092980.1">
    <property type="nucleotide sequence ID" value="NZ_JARJBC010000004.1"/>
</dbReference>